<accession>A0ABQ7I2Q9</accession>
<evidence type="ECO:0000313" key="3">
    <source>
        <dbReference type="EMBL" id="KAF7684689.1"/>
    </source>
</evidence>
<dbReference type="InterPro" id="IPR011009">
    <property type="entry name" value="Kinase-like_dom_sf"/>
</dbReference>
<evidence type="ECO:0000313" key="4">
    <source>
        <dbReference type="Proteomes" id="UP001516464"/>
    </source>
</evidence>
<keyword evidence="3" id="KW-0418">Kinase</keyword>
<dbReference type="PROSITE" id="PS00108">
    <property type="entry name" value="PROTEIN_KINASE_ST"/>
    <property type="match status" value="1"/>
</dbReference>
<organism evidence="3 4">
    <name type="scientific">Astathelohania contejeani</name>
    <dbReference type="NCBI Taxonomy" id="164912"/>
    <lineage>
        <taxon>Eukaryota</taxon>
        <taxon>Fungi</taxon>
        <taxon>Fungi incertae sedis</taxon>
        <taxon>Microsporidia</taxon>
        <taxon>Astathelohaniidae</taxon>
        <taxon>Astathelohania</taxon>
    </lineage>
</organism>
<proteinExistence type="predicted"/>
<dbReference type="InterPro" id="IPR000719">
    <property type="entry name" value="Prot_kinase_dom"/>
</dbReference>
<gene>
    <name evidence="3" type="ORF">TCON_0131</name>
</gene>
<name>A0ABQ7I2Q9_9MICR</name>
<keyword evidence="3" id="KW-0808">Transferase</keyword>
<reference evidence="3 4" key="1">
    <citation type="submission" date="2019-01" db="EMBL/GenBank/DDBJ databases">
        <title>Genomes sequencing and comparative genomics of infectious freshwater microsporidia, Cucumispora dikerogammari and Thelohania contejeani.</title>
        <authorList>
            <person name="Cormier A."/>
            <person name="Giraud I."/>
            <person name="Wattier R."/>
            <person name="Teixeira M."/>
            <person name="Grandjean F."/>
            <person name="Rigaud T."/>
            <person name="Cordaux R."/>
        </authorList>
    </citation>
    <scope>NUCLEOTIDE SEQUENCE [LARGE SCALE GENOMIC DNA]</scope>
    <source>
        <strain evidence="3">T1</strain>
        <tissue evidence="3">Spores</tissue>
    </source>
</reference>
<dbReference type="SMART" id="SM00220">
    <property type="entry name" value="S_TKc"/>
    <property type="match status" value="1"/>
</dbReference>
<dbReference type="PROSITE" id="PS50011">
    <property type="entry name" value="PROTEIN_KINASE_DOM"/>
    <property type="match status" value="1"/>
</dbReference>
<dbReference type="Proteomes" id="UP001516464">
    <property type="component" value="Unassembled WGS sequence"/>
</dbReference>
<dbReference type="CDD" id="cd14016">
    <property type="entry name" value="STKc_CK1"/>
    <property type="match status" value="1"/>
</dbReference>
<dbReference type="InterPro" id="IPR008271">
    <property type="entry name" value="Ser/Thr_kinase_AS"/>
</dbReference>
<dbReference type="Gene3D" id="1.10.510.10">
    <property type="entry name" value="Transferase(Phosphotransferase) domain 1"/>
    <property type="match status" value="1"/>
</dbReference>
<sequence>MSQDLSHYRLGEKIATGAFGEIYTGIDEDTGKRVAIKIEKKAHMSQLKYEYGIYKILHGSRVDYIPQVYGFGKMECNGEPANALVMELLGPSLEELFVYCGRKFEYKTVLMLGGLMLSRIEFIHYKHYIHRDIKPDNFVFGNDESNMHTLYLIDLGLVKQFRNPKTYTHINMRTGKSLTGTARYASLNTHQGYEQSRRDDLESMGYCLIYFLKGKLPWQGMPGKTKAEKYENIKKYKENISINELCSNLPPPILKFMMYVRHLGFEEMPNYLYLKDLFNEAMKENKFKYDYEFDWVIKMRSEGKDLRK</sequence>
<dbReference type="GO" id="GO:0016301">
    <property type="term" value="F:kinase activity"/>
    <property type="evidence" value="ECO:0007669"/>
    <property type="project" value="UniProtKB-KW"/>
</dbReference>
<dbReference type="EMBL" id="SBIQ01000004">
    <property type="protein sequence ID" value="KAF7684689.1"/>
    <property type="molecule type" value="Genomic_DNA"/>
</dbReference>
<dbReference type="EC" id="2.7.11.1" evidence="1"/>
<evidence type="ECO:0000259" key="2">
    <source>
        <dbReference type="PROSITE" id="PS50011"/>
    </source>
</evidence>
<evidence type="ECO:0000256" key="1">
    <source>
        <dbReference type="ARBA" id="ARBA00012513"/>
    </source>
</evidence>
<comment type="caution">
    <text evidence="3">The sequence shown here is derived from an EMBL/GenBank/DDBJ whole genome shotgun (WGS) entry which is preliminary data.</text>
</comment>
<dbReference type="SUPFAM" id="SSF56112">
    <property type="entry name" value="Protein kinase-like (PK-like)"/>
    <property type="match status" value="1"/>
</dbReference>
<protein>
    <recommendedName>
        <fullName evidence="1">non-specific serine/threonine protein kinase</fullName>
        <ecNumber evidence="1">2.7.11.1</ecNumber>
    </recommendedName>
</protein>
<keyword evidence="4" id="KW-1185">Reference proteome</keyword>
<dbReference type="Pfam" id="PF00069">
    <property type="entry name" value="Pkinase"/>
    <property type="match status" value="1"/>
</dbReference>
<feature type="domain" description="Protein kinase" evidence="2">
    <location>
        <begin position="8"/>
        <end position="308"/>
    </location>
</feature>
<dbReference type="PANTHER" id="PTHR11909">
    <property type="entry name" value="CASEIN KINASE-RELATED"/>
    <property type="match status" value="1"/>
</dbReference>
<dbReference type="InterPro" id="IPR050235">
    <property type="entry name" value="CK1_Ser-Thr_kinase"/>
</dbReference>